<dbReference type="AlphaFoldDB" id="A0A9D9H1S9"/>
<accession>A0A9D9H1S9</accession>
<gene>
    <name evidence="1" type="ORF">IAB08_02985</name>
</gene>
<proteinExistence type="predicted"/>
<dbReference type="InterPro" id="IPR031042">
    <property type="entry name" value="Glyco_TIGR04440"/>
</dbReference>
<evidence type="ECO:0000313" key="1">
    <source>
        <dbReference type="EMBL" id="MBO8432247.1"/>
    </source>
</evidence>
<dbReference type="Proteomes" id="UP000823612">
    <property type="component" value="Unassembled WGS sequence"/>
</dbReference>
<sequence>MASYCPFAIDQFENVVYRHFPDTLFFVKIKEIIPLIQTPYVVYVAEDDFTTPEGISQCIQFLESHPDYTSAQGHYLTFEPNRNNVKFTPRYIRNLNSQITGETARERLLSKGSLYGSLLYAVVRTEAFKKTYEVCFDPANKILFNNLFLAETLFNYSMLIQGKYATIPVFLYLNLTSYHPFR</sequence>
<evidence type="ECO:0000313" key="2">
    <source>
        <dbReference type="Proteomes" id="UP000823612"/>
    </source>
</evidence>
<reference evidence="1" key="1">
    <citation type="submission" date="2020-10" db="EMBL/GenBank/DDBJ databases">
        <authorList>
            <person name="Gilroy R."/>
        </authorList>
    </citation>
    <scope>NUCLEOTIDE SEQUENCE</scope>
    <source>
        <strain evidence="1">2889</strain>
    </source>
</reference>
<reference evidence="1" key="2">
    <citation type="journal article" date="2021" name="PeerJ">
        <title>Extensive microbial diversity within the chicken gut microbiome revealed by metagenomics and culture.</title>
        <authorList>
            <person name="Gilroy R."/>
            <person name="Ravi A."/>
            <person name="Getino M."/>
            <person name="Pursley I."/>
            <person name="Horton D.L."/>
            <person name="Alikhan N.F."/>
            <person name="Baker D."/>
            <person name="Gharbi K."/>
            <person name="Hall N."/>
            <person name="Watson M."/>
            <person name="Adriaenssens E.M."/>
            <person name="Foster-Nyarko E."/>
            <person name="Jarju S."/>
            <person name="Secka A."/>
            <person name="Antonio M."/>
            <person name="Oren A."/>
            <person name="Chaudhuri R.R."/>
            <person name="La Ragione R."/>
            <person name="Hildebrand F."/>
            <person name="Pallen M.J."/>
        </authorList>
    </citation>
    <scope>NUCLEOTIDE SEQUENCE</scope>
    <source>
        <strain evidence="1">2889</strain>
    </source>
</reference>
<dbReference type="InterPro" id="IPR029044">
    <property type="entry name" value="Nucleotide-diphossugar_trans"/>
</dbReference>
<name>A0A9D9H1S9_9BACT</name>
<organism evidence="1 2">
    <name type="scientific">Candidatus Pullibacteroides excrementavium</name>
    <dbReference type="NCBI Taxonomy" id="2840905"/>
    <lineage>
        <taxon>Bacteria</taxon>
        <taxon>Pseudomonadati</taxon>
        <taxon>Bacteroidota</taxon>
        <taxon>Bacteroidia</taxon>
        <taxon>Bacteroidales</taxon>
        <taxon>Candidatus Pullibacteroides</taxon>
    </lineage>
</organism>
<dbReference type="EMBL" id="JADIMZ010000037">
    <property type="protein sequence ID" value="MBO8432247.1"/>
    <property type="molecule type" value="Genomic_DNA"/>
</dbReference>
<dbReference type="NCBIfam" id="TIGR04440">
    <property type="entry name" value="glyco_TIGR04440"/>
    <property type="match status" value="1"/>
</dbReference>
<comment type="caution">
    <text evidence="1">The sequence shown here is derived from an EMBL/GenBank/DDBJ whole genome shotgun (WGS) entry which is preliminary data.</text>
</comment>
<dbReference type="SUPFAM" id="SSF53448">
    <property type="entry name" value="Nucleotide-diphospho-sugar transferases"/>
    <property type="match status" value="1"/>
</dbReference>
<protein>
    <submittedName>
        <fullName evidence="1">TIGR00180 family glycosyltransferase</fullName>
    </submittedName>
</protein>